<proteinExistence type="predicted"/>
<dbReference type="AlphaFoldDB" id="A0A382QJY2"/>
<evidence type="ECO:0008006" key="2">
    <source>
        <dbReference type="Google" id="ProtNLM"/>
    </source>
</evidence>
<organism evidence="1">
    <name type="scientific">marine metagenome</name>
    <dbReference type="NCBI Taxonomy" id="408172"/>
    <lineage>
        <taxon>unclassified sequences</taxon>
        <taxon>metagenomes</taxon>
        <taxon>ecological metagenomes</taxon>
    </lineage>
</organism>
<dbReference type="EMBL" id="UINC01114756">
    <property type="protein sequence ID" value="SVC85287.1"/>
    <property type="molecule type" value="Genomic_DNA"/>
</dbReference>
<name>A0A382QJY2_9ZZZZ</name>
<dbReference type="InterPro" id="IPR029044">
    <property type="entry name" value="Nucleotide-diphossugar_trans"/>
</dbReference>
<accession>A0A382QJY2</accession>
<gene>
    <name evidence="1" type="ORF">METZ01_LOCUS338141</name>
</gene>
<reference evidence="1" key="1">
    <citation type="submission" date="2018-05" db="EMBL/GenBank/DDBJ databases">
        <authorList>
            <person name="Lanie J.A."/>
            <person name="Ng W.-L."/>
            <person name="Kazmierczak K.M."/>
            <person name="Andrzejewski T.M."/>
            <person name="Davidsen T.M."/>
            <person name="Wayne K.J."/>
            <person name="Tettelin H."/>
            <person name="Glass J.I."/>
            <person name="Rusch D."/>
            <person name="Podicherti R."/>
            <person name="Tsui H.-C.T."/>
            <person name="Winkler M.E."/>
        </authorList>
    </citation>
    <scope>NUCLEOTIDE SEQUENCE</scope>
</reference>
<sequence length="44" mass="5085">VSQNDPKYSIVAPVFNEEETLPEFYRRIFAVVQELDSATELLLI</sequence>
<feature type="non-terminal residue" evidence="1">
    <location>
        <position position="44"/>
    </location>
</feature>
<protein>
    <recommendedName>
        <fullName evidence="2">Glycosyltransferase 2-like domain-containing protein</fullName>
    </recommendedName>
</protein>
<dbReference type="Gene3D" id="3.90.550.10">
    <property type="entry name" value="Spore Coat Polysaccharide Biosynthesis Protein SpsA, Chain A"/>
    <property type="match status" value="1"/>
</dbReference>
<evidence type="ECO:0000313" key="1">
    <source>
        <dbReference type="EMBL" id="SVC85287.1"/>
    </source>
</evidence>
<feature type="non-terminal residue" evidence="1">
    <location>
        <position position="1"/>
    </location>
</feature>